<reference evidence="2" key="1">
    <citation type="submission" date="2016-10" db="EMBL/GenBank/DDBJ databases">
        <authorList>
            <person name="Varghese N."/>
            <person name="Submissions S."/>
        </authorList>
    </citation>
    <scope>NUCLEOTIDE SEQUENCE [LARGE SCALE GENOMIC DNA]</scope>
    <source>
        <strain evidence="2">CGMCC 4.3506</strain>
    </source>
</reference>
<dbReference type="RefSeq" id="WP_090054912.1">
    <property type="nucleotide sequence ID" value="NZ_FNCC01000014.1"/>
</dbReference>
<evidence type="ECO:0000313" key="2">
    <source>
        <dbReference type="Proteomes" id="UP000199623"/>
    </source>
</evidence>
<dbReference type="AlphaFoldDB" id="A0A1G7YMV9"/>
<dbReference type="EMBL" id="FNCC01000014">
    <property type="protein sequence ID" value="SDG97645.1"/>
    <property type="molecule type" value="Genomic_DNA"/>
</dbReference>
<dbReference type="OrthoDB" id="3472120at2"/>
<name>A0A1G7YMV9_9PSEU</name>
<evidence type="ECO:0000313" key="1">
    <source>
        <dbReference type="EMBL" id="SDG97645.1"/>
    </source>
</evidence>
<keyword evidence="2" id="KW-1185">Reference proteome</keyword>
<protein>
    <submittedName>
        <fullName evidence="1">Uncharacterized protein</fullName>
    </submittedName>
</protein>
<proteinExistence type="predicted"/>
<sequence>MTELLRRALALVPEDVRNDVGASAADVREQLEQDEWDFALDLLGDFGGVAWQTPEYWALLTAAAKELHLPFAWFEWRGHEARQGLFRADLRLAPARRSPIPAEGVLRPLWLAGDGGGVARLWVESMPELPVGGRAVVRLLPLSPDRWRQLAPGDVLTMHEGRPVTGTATVIEYVGVGRTRP</sequence>
<gene>
    <name evidence="1" type="ORF">SAMN05216553_11439</name>
</gene>
<accession>A0A1G7YMV9</accession>
<dbReference type="Proteomes" id="UP000199623">
    <property type="component" value="Unassembled WGS sequence"/>
</dbReference>
<dbReference type="STRING" id="200378.SAMN05216553_11439"/>
<organism evidence="1 2">
    <name type="scientific">Lentzea fradiae</name>
    <dbReference type="NCBI Taxonomy" id="200378"/>
    <lineage>
        <taxon>Bacteria</taxon>
        <taxon>Bacillati</taxon>
        <taxon>Actinomycetota</taxon>
        <taxon>Actinomycetes</taxon>
        <taxon>Pseudonocardiales</taxon>
        <taxon>Pseudonocardiaceae</taxon>
        <taxon>Lentzea</taxon>
    </lineage>
</organism>